<name>A0A151KTK2_9VIBR</name>
<organism evidence="1 2">
    <name type="scientific">Vibrio cidicii</name>
    <dbReference type="NCBI Taxonomy" id="1763883"/>
    <lineage>
        <taxon>Bacteria</taxon>
        <taxon>Pseudomonadati</taxon>
        <taxon>Pseudomonadota</taxon>
        <taxon>Gammaproteobacteria</taxon>
        <taxon>Vibrionales</taxon>
        <taxon>Vibrionaceae</taxon>
        <taxon>Vibrio</taxon>
    </lineage>
</organism>
<gene>
    <name evidence="1" type="ORF">ATY37_06150</name>
</gene>
<evidence type="ECO:0000313" key="1">
    <source>
        <dbReference type="EMBL" id="KYN82302.1"/>
    </source>
</evidence>
<evidence type="ECO:0000313" key="2">
    <source>
        <dbReference type="Proteomes" id="UP000075346"/>
    </source>
</evidence>
<comment type="caution">
    <text evidence="1">The sequence shown here is derived from an EMBL/GenBank/DDBJ whole genome shotgun (WGS) entry which is preliminary data.</text>
</comment>
<proteinExistence type="predicted"/>
<dbReference type="EMBL" id="LOBR01000104">
    <property type="protein sequence ID" value="KYN82302.1"/>
    <property type="molecule type" value="Genomic_DNA"/>
</dbReference>
<dbReference type="AlphaFoldDB" id="A0A151KTK2"/>
<dbReference type="RefSeq" id="WP_061897996.1">
    <property type="nucleotide sequence ID" value="NZ_LOBR01000104.1"/>
</dbReference>
<reference evidence="2" key="1">
    <citation type="submission" date="2015-12" db="EMBL/GenBank/DDBJ databases">
        <authorList>
            <person name="Shamseldin A."/>
            <person name="Moawad H."/>
            <person name="Abd El-Rahim W.M."/>
            <person name="Sadowsky M.J."/>
        </authorList>
    </citation>
    <scope>NUCLEOTIDE SEQUENCE [LARGE SCALE GENOMIC DNA]</scope>
    <source>
        <strain evidence="2">2538-88</strain>
    </source>
</reference>
<accession>A0A151KTK2</accession>
<dbReference type="Proteomes" id="UP000075346">
    <property type="component" value="Unassembled WGS sequence"/>
</dbReference>
<sequence length="410" mass="44729">MSFGAILQFEGYPPIDISTWKPYITMGCYCMSYRSTYKPYAPGHGEVVENFEYPVSVPAEADVHISGSTIWFSGRTWYKGKNGRVVNDVVNNQASVGFFPFSAEGDEYLYGPCISGIVYSAVADLTNAVSSASFGFSFIGENGIDAAFNNVVPPLSVLSRRTFAINASDSVVEYDLPELNIDMRGSKEFVVYVGTKENKVGVFAQIVPKDWVNSKGFESGAVLRCSYFPANSAHASVQSYSGSVAGVSSELLVLVAGKPAESPQGYGIAIFNDSEKLTFAPNCVPVMPKSVVYNKPLAGPNKFLTNMLGEPDPLTDGFATDDTILIPAGLNAKYGLRVLPANQRTYYIGYAVAWVTSGEVRTTLLWNDTSNAYSANSYTTWSVFTNEWSSYMTRQDPIPLVRANDYFINI</sequence>
<protein>
    <submittedName>
        <fullName evidence="1">Uncharacterized protein</fullName>
    </submittedName>
</protein>